<evidence type="ECO:0000256" key="8">
    <source>
        <dbReference type="ARBA" id="ARBA00022848"/>
    </source>
</evidence>
<keyword evidence="17" id="KW-1185">Reference proteome</keyword>
<accession>A0A9P0HDT0</accession>
<evidence type="ECO:0000256" key="1">
    <source>
        <dbReference type="ARBA" id="ARBA00001971"/>
    </source>
</evidence>
<evidence type="ECO:0000256" key="12">
    <source>
        <dbReference type="ARBA" id="ARBA00023136"/>
    </source>
</evidence>
<keyword evidence="7" id="KW-0256">Endoplasmic reticulum</keyword>
<keyword evidence="5 13" id="KW-0349">Heme</keyword>
<keyword evidence="6 13" id="KW-0479">Metal-binding</keyword>
<gene>
    <name evidence="16" type="ORF">NEZAVI_LOCUS9355</name>
</gene>
<evidence type="ECO:0000256" key="10">
    <source>
        <dbReference type="ARBA" id="ARBA00023004"/>
    </source>
</evidence>
<dbReference type="GO" id="GO:0005506">
    <property type="term" value="F:iron ion binding"/>
    <property type="evidence" value="ECO:0007669"/>
    <property type="project" value="InterPro"/>
</dbReference>
<evidence type="ECO:0000256" key="15">
    <source>
        <dbReference type="SAM" id="Phobius"/>
    </source>
</evidence>
<dbReference type="PANTHER" id="PTHR24292:SF54">
    <property type="entry name" value="CYP9F3-RELATED"/>
    <property type="match status" value="1"/>
</dbReference>
<dbReference type="GO" id="GO:0016705">
    <property type="term" value="F:oxidoreductase activity, acting on paired donors, with incorporation or reduction of molecular oxygen"/>
    <property type="evidence" value="ECO:0007669"/>
    <property type="project" value="InterPro"/>
</dbReference>
<dbReference type="InterPro" id="IPR002401">
    <property type="entry name" value="Cyt_P450_E_grp-I"/>
</dbReference>
<evidence type="ECO:0000313" key="17">
    <source>
        <dbReference type="Proteomes" id="UP001152798"/>
    </source>
</evidence>
<comment type="subcellular location">
    <subcellularLocation>
        <location evidence="3">Endoplasmic reticulum membrane</location>
        <topology evidence="3">Peripheral membrane protein</topology>
    </subcellularLocation>
    <subcellularLocation>
        <location evidence="2">Microsome membrane</location>
        <topology evidence="2">Peripheral membrane protein</topology>
    </subcellularLocation>
</comment>
<comment type="cofactor">
    <cofactor evidence="1 13">
        <name>heme</name>
        <dbReference type="ChEBI" id="CHEBI:30413"/>
    </cofactor>
</comment>
<dbReference type="FunFam" id="1.10.630.10:FF:000042">
    <property type="entry name" value="Cytochrome P450"/>
    <property type="match status" value="1"/>
</dbReference>
<organism evidence="16 17">
    <name type="scientific">Nezara viridula</name>
    <name type="common">Southern green stink bug</name>
    <name type="synonym">Cimex viridulus</name>
    <dbReference type="NCBI Taxonomy" id="85310"/>
    <lineage>
        <taxon>Eukaryota</taxon>
        <taxon>Metazoa</taxon>
        <taxon>Ecdysozoa</taxon>
        <taxon>Arthropoda</taxon>
        <taxon>Hexapoda</taxon>
        <taxon>Insecta</taxon>
        <taxon>Pterygota</taxon>
        <taxon>Neoptera</taxon>
        <taxon>Paraneoptera</taxon>
        <taxon>Hemiptera</taxon>
        <taxon>Heteroptera</taxon>
        <taxon>Panheteroptera</taxon>
        <taxon>Pentatomomorpha</taxon>
        <taxon>Pentatomoidea</taxon>
        <taxon>Pentatomidae</taxon>
        <taxon>Pentatominae</taxon>
        <taxon>Nezara</taxon>
    </lineage>
</organism>
<feature type="transmembrane region" description="Helical" evidence="15">
    <location>
        <begin position="28"/>
        <end position="47"/>
    </location>
</feature>
<keyword evidence="11 14" id="KW-0503">Monooxygenase</keyword>
<keyword evidence="9 14" id="KW-0560">Oxidoreductase</keyword>
<dbReference type="InterPro" id="IPR036396">
    <property type="entry name" value="Cyt_P450_sf"/>
</dbReference>
<dbReference type="EMBL" id="OV725080">
    <property type="protein sequence ID" value="CAH1400042.1"/>
    <property type="molecule type" value="Genomic_DNA"/>
</dbReference>
<evidence type="ECO:0000256" key="5">
    <source>
        <dbReference type="ARBA" id="ARBA00022617"/>
    </source>
</evidence>
<dbReference type="InterPro" id="IPR017972">
    <property type="entry name" value="Cyt_P450_CS"/>
</dbReference>
<reference evidence="16" key="1">
    <citation type="submission" date="2022-01" db="EMBL/GenBank/DDBJ databases">
        <authorList>
            <person name="King R."/>
        </authorList>
    </citation>
    <scope>NUCLEOTIDE SEQUENCE</scope>
</reference>
<dbReference type="GO" id="GO:0005789">
    <property type="term" value="C:endoplasmic reticulum membrane"/>
    <property type="evidence" value="ECO:0007669"/>
    <property type="project" value="UniProtKB-SubCell"/>
</dbReference>
<dbReference type="GO" id="GO:0020037">
    <property type="term" value="F:heme binding"/>
    <property type="evidence" value="ECO:0007669"/>
    <property type="project" value="InterPro"/>
</dbReference>
<name>A0A9P0HDT0_NEZVI</name>
<evidence type="ECO:0000256" key="6">
    <source>
        <dbReference type="ARBA" id="ARBA00022723"/>
    </source>
</evidence>
<dbReference type="CDD" id="cd11056">
    <property type="entry name" value="CYP6-like"/>
    <property type="match status" value="1"/>
</dbReference>
<evidence type="ECO:0000256" key="14">
    <source>
        <dbReference type="RuleBase" id="RU000461"/>
    </source>
</evidence>
<dbReference type="OrthoDB" id="2789670at2759"/>
<evidence type="ECO:0000256" key="11">
    <source>
        <dbReference type="ARBA" id="ARBA00023033"/>
    </source>
</evidence>
<keyword evidence="10 13" id="KW-0408">Iron</keyword>
<dbReference type="Gene3D" id="1.10.630.10">
    <property type="entry name" value="Cytochrome P450"/>
    <property type="match status" value="1"/>
</dbReference>
<keyword evidence="8" id="KW-0492">Microsome</keyword>
<dbReference type="PANTHER" id="PTHR24292">
    <property type="entry name" value="CYTOCHROME P450"/>
    <property type="match status" value="1"/>
</dbReference>
<feature type="binding site" description="axial binding residue" evidence="13">
    <location>
        <position position="477"/>
    </location>
    <ligand>
        <name>heme</name>
        <dbReference type="ChEBI" id="CHEBI:30413"/>
    </ligand>
    <ligandPart>
        <name>Fe</name>
        <dbReference type="ChEBI" id="CHEBI:18248"/>
    </ligandPart>
</feature>
<dbReference type="InterPro" id="IPR001128">
    <property type="entry name" value="Cyt_P450"/>
</dbReference>
<keyword evidence="12 15" id="KW-0472">Membrane</keyword>
<evidence type="ECO:0000256" key="4">
    <source>
        <dbReference type="ARBA" id="ARBA00010617"/>
    </source>
</evidence>
<dbReference type="SUPFAM" id="SSF48264">
    <property type="entry name" value="Cytochrome P450"/>
    <property type="match status" value="1"/>
</dbReference>
<dbReference type="InterPro" id="IPR050476">
    <property type="entry name" value="Insect_CytP450_Detox"/>
</dbReference>
<keyword evidence="15" id="KW-1133">Transmembrane helix</keyword>
<dbReference type="GO" id="GO:0004497">
    <property type="term" value="F:monooxygenase activity"/>
    <property type="evidence" value="ECO:0007669"/>
    <property type="project" value="UniProtKB-KW"/>
</dbReference>
<protein>
    <recommendedName>
        <fullName evidence="18">Cytochrome P450</fullName>
    </recommendedName>
</protein>
<proteinExistence type="inferred from homology"/>
<dbReference type="AlphaFoldDB" id="A0A9P0HDT0"/>
<evidence type="ECO:0000256" key="7">
    <source>
        <dbReference type="ARBA" id="ARBA00022824"/>
    </source>
</evidence>
<dbReference type="PRINTS" id="PR00463">
    <property type="entry name" value="EP450I"/>
</dbReference>
<dbReference type="Pfam" id="PF00067">
    <property type="entry name" value="p450"/>
    <property type="match status" value="1"/>
</dbReference>
<keyword evidence="15" id="KW-0812">Transmembrane</keyword>
<evidence type="ECO:0000313" key="16">
    <source>
        <dbReference type="EMBL" id="CAH1400042.1"/>
    </source>
</evidence>
<evidence type="ECO:0000256" key="3">
    <source>
        <dbReference type="ARBA" id="ARBA00004406"/>
    </source>
</evidence>
<dbReference type="PROSITE" id="PS00086">
    <property type="entry name" value="CYTOCHROME_P450"/>
    <property type="match status" value="1"/>
</dbReference>
<evidence type="ECO:0008006" key="18">
    <source>
        <dbReference type="Google" id="ProtNLM"/>
    </source>
</evidence>
<comment type="similarity">
    <text evidence="4 14">Belongs to the cytochrome P450 family.</text>
</comment>
<evidence type="ECO:0000256" key="13">
    <source>
        <dbReference type="PIRSR" id="PIRSR602401-1"/>
    </source>
</evidence>
<sequence length="535" mass="61376">MSVLGGHDASSHLATESFLSLTTRVLQIMWLAIALSLLAGWLLYKYYISVYDLFKKRGIPYYPSKFPYGCSYEILAQSKFLGDIHDEMYKKLAPNPMFGFFVVRVPMLQIRDPELIRFVLTKEFSHFRDRMFIKLSEKDILNQHLFNLDGERWRALRVKLTPTFTSGKMKAMFPLFVNCAEAFESLVVSKIGSDVDIKDIVGRLMTDIICSCAFGLDTNTINEPDHKLRQIPAQLSKMGFIDKVIIAIMQAMPQVASKFKARFTPQELEDYIVNLVENTLEYREKNNIKRNDFLDLLIELKNKGTLGEDMRDEIEEQKCQPFEFNNGLMAAQCFVFLFAGFETSSSVQSFCLYELAINQDIQARVKKEINEIIEKHGGLTYQAVKEMEYLDMVISETMRKYPTLPILMRYCSKSITTPYGYKIEAGDTIIIPVWSLHHDPEYYPNPEKFDPERFSSQNIESINPYTYLPFGEGPRMCIGMRFGKLQTKVGLITLLRNCRVEPCGATKIPLVIGPSSMLTMPKDPIELKLVPQSSS</sequence>
<evidence type="ECO:0000256" key="9">
    <source>
        <dbReference type="ARBA" id="ARBA00023002"/>
    </source>
</evidence>
<dbReference type="PRINTS" id="PR00385">
    <property type="entry name" value="P450"/>
</dbReference>
<dbReference type="Proteomes" id="UP001152798">
    <property type="component" value="Chromosome 4"/>
</dbReference>
<evidence type="ECO:0000256" key="2">
    <source>
        <dbReference type="ARBA" id="ARBA00004174"/>
    </source>
</evidence>